<dbReference type="GO" id="GO:0005737">
    <property type="term" value="C:cytoplasm"/>
    <property type="evidence" value="ECO:0007669"/>
    <property type="project" value="TreeGrafter"/>
</dbReference>
<evidence type="ECO:0000256" key="1">
    <source>
        <dbReference type="ARBA" id="ARBA00006734"/>
    </source>
</evidence>
<dbReference type="Proteomes" id="UP000242877">
    <property type="component" value="Unassembled WGS sequence"/>
</dbReference>
<dbReference type="VEuPathDB" id="FungiDB:AAP_06156"/>
<keyword evidence="6" id="KW-1185">Reference proteome</keyword>
<evidence type="ECO:0000256" key="4">
    <source>
        <dbReference type="ARBA" id="ARBA00022737"/>
    </source>
</evidence>
<dbReference type="OrthoDB" id="5358702at2759"/>
<protein>
    <submittedName>
        <fullName evidence="5">Protein prenyltransferase</fullName>
    </submittedName>
</protein>
<dbReference type="GO" id="GO:0008318">
    <property type="term" value="F:protein prenyltransferase activity"/>
    <property type="evidence" value="ECO:0007669"/>
    <property type="project" value="InterPro"/>
</dbReference>
<organism evidence="5 6">
    <name type="scientific">Ascosphaera apis ARSEF 7405</name>
    <dbReference type="NCBI Taxonomy" id="392613"/>
    <lineage>
        <taxon>Eukaryota</taxon>
        <taxon>Fungi</taxon>
        <taxon>Dikarya</taxon>
        <taxon>Ascomycota</taxon>
        <taxon>Pezizomycotina</taxon>
        <taxon>Eurotiomycetes</taxon>
        <taxon>Eurotiomycetidae</taxon>
        <taxon>Onygenales</taxon>
        <taxon>Ascosphaeraceae</taxon>
        <taxon>Ascosphaera</taxon>
    </lineage>
</organism>
<keyword evidence="4" id="KW-0677">Repeat</keyword>
<gene>
    <name evidence="5" type="ORF">AAP_06156</name>
</gene>
<evidence type="ECO:0000313" key="6">
    <source>
        <dbReference type="Proteomes" id="UP000242877"/>
    </source>
</evidence>
<dbReference type="Gene3D" id="1.25.40.120">
    <property type="entry name" value="Protein prenylyltransferase"/>
    <property type="match status" value="1"/>
</dbReference>
<dbReference type="Pfam" id="PF01239">
    <property type="entry name" value="PPTA"/>
    <property type="match status" value="2"/>
</dbReference>
<keyword evidence="3 5" id="KW-0808">Transferase</keyword>
<evidence type="ECO:0000256" key="3">
    <source>
        <dbReference type="ARBA" id="ARBA00022679"/>
    </source>
</evidence>
<dbReference type="PANTHER" id="PTHR11129">
    <property type="entry name" value="PROTEIN FARNESYLTRANSFERASE ALPHA SUBUNIT/RAB GERANYLGERANYL TRANSFERASE ALPHA SUBUNIT"/>
    <property type="match status" value="1"/>
</dbReference>
<dbReference type="SUPFAM" id="SSF48439">
    <property type="entry name" value="Protein prenylyltransferase"/>
    <property type="match status" value="1"/>
</dbReference>
<comment type="caution">
    <text evidence="5">The sequence shown here is derived from an EMBL/GenBank/DDBJ whole genome shotgun (WGS) entry which is preliminary data.</text>
</comment>
<dbReference type="InterPro" id="IPR002088">
    <property type="entry name" value="Prenyl_trans_a"/>
</dbReference>
<evidence type="ECO:0000256" key="2">
    <source>
        <dbReference type="ARBA" id="ARBA00022602"/>
    </source>
</evidence>
<sequence length="382" mass="44473">MSSMDENEVYSRLCTLIANRSDRVLTFETLSFAPEPLQVDGEYVGITKKALIKAFLKARATFFGFIRRQREENVVPYPETVLLMTSIILLYDTEFLTAVNWRKNWLIHQLQTGDRELAVAAVSRELSFTASLLASPMHRTAKSPMIWFHRLWILQMLLEEGRQLADLLQSVAVRTMDAEWGFSSNMLEHTSHIPRTAADHPNLELVDFMRVWRYELSLVQRAGENHPHNYYAWKHLRHIFDCVKARSLVLGVIVDGSTTEEIIAEAALTQTQRWCMQHPRDVSGWSFLQFLLHHIKNISLQHQCVKQTIDYARKIGWEGEGLWRFVDSITDQFNIDNELSHEERQADIMAVTEKENEGETITIERNRWKRWIASHGIQEGHE</sequence>
<name>A0A162IC57_9EURO</name>
<comment type="similarity">
    <text evidence="1">Belongs to the protein prenyltransferase subunit alpha family.</text>
</comment>
<accession>A0A162IC57</accession>
<keyword evidence="2" id="KW-0637">Prenyltransferase</keyword>
<reference evidence="5 6" key="1">
    <citation type="journal article" date="2016" name="Genome Biol. Evol.">
        <title>Divergent and convergent evolution of fungal pathogenicity.</title>
        <authorList>
            <person name="Shang Y."/>
            <person name="Xiao G."/>
            <person name="Zheng P."/>
            <person name="Cen K."/>
            <person name="Zhan S."/>
            <person name="Wang C."/>
        </authorList>
    </citation>
    <scope>NUCLEOTIDE SEQUENCE [LARGE SCALE GENOMIC DNA]</scope>
    <source>
        <strain evidence="5 6">ARSEF 7405</strain>
    </source>
</reference>
<evidence type="ECO:0000313" key="5">
    <source>
        <dbReference type="EMBL" id="KZZ86892.1"/>
    </source>
</evidence>
<dbReference type="EMBL" id="AZGZ01000044">
    <property type="protein sequence ID" value="KZZ86892.1"/>
    <property type="molecule type" value="Genomic_DNA"/>
</dbReference>
<dbReference type="AlphaFoldDB" id="A0A162IC57"/>
<proteinExistence type="inferred from homology"/>
<dbReference type="PANTHER" id="PTHR11129:SF3">
    <property type="entry name" value="PROTEIN PRENYLTRANSFERASE ALPHA SUBUNIT REPEAT-CONTAINING PROTEIN 1"/>
    <property type="match status" value="1"/>
</dbReference>